<organism evidence="3 4">
    <name type="scientific">Candidatus Magnetoglobus multicellularis str. Araruama</name>
    <dbReference type="NCBI Taxonomy" id="890399"/>
    <lineage>
        <taxon>Bacteria</taxon>
        <taxon>Pseudomonadati</taxon>
        <taxon>Thermodesulfobacteriota</taxon>
        <taxon>Desulfobacteria</taxon>
        <taxon>Desulfobacterales</taxon>
        <taxon>Desulfobacteraceae</taxon>
        <taxon>Candidatus Magnetoglobus</taxon>
    </lineage>
</organism>
<name>A0A1V1P1A0_9BACT</name>
<evidence type="ECO:0000313" key="3">
    <source>
        <dbReference type="EMBL" id="ETR68536.1"/>
    </source>
</evidence>
<feature type="domain" description="Lcl C-terminal" evidence="2">
    <location>
        <begin position="182"/>
        <end position="261"/>
    </location>
</feature>
<dbReference type="AlphaFoldDB" id="A0A1V1P1A0"/>
<evidence type="ECO:0000259" key="2">
    <source>
        <dbReference type="Pfam" id="PF07603"/>
    </source>
</evidence>
<protein>
    <recommendedName>
        <fullName evidence="2">Lcl C-terminal domain-containing protein</fullName>
    </recommendedName>
</protein>
<dbReference type="EMBL" id="ATBP01000919">
    <property type="protein sequence ID" value="ETR68536.1"/>
    <property type="molecule type" value="Genomic_DNA"/>
</dbReference>
<reference evidence="4" key="1">
    <citation type="submission" date="2012-11" db="EMBL/GenBank/DDBJ databases">
        <authorList>
            <person name="Lucero-Rivera Y.E."/>
            <person name="Tovar-Ramirez D."/>
        </authorList>
    </citation>
    <scope>NUCLEOTIDE SEQUENCE [LARGE SCALE GENOMIC DNA]</scope>
    <source>
        <strain evidence="4">Araruama</strain>
    </source>
</reference>
<gene>
    <name evidence="3" type="ORF">OMM_04508</name>
</gene>
<proteinExistence type="predicted"/>
<dbReference type="InterPro" id="IPR011460">
    <property type="entry name" value="Lcl_C"/>
</dbReference>
<accession>A0A1V1P1A0</accession>
<dbReference type="Pfam" id="PF07603">
    <property type="entry name" value="Lcl_C"/>
    <property type="match status" value="1"/>
</dbReference>
<evidence type="ECO:0000313" key="4">
    <source>
        <dbReference type="Proteomes" id="UP000189670"/>
    </source>
</evidence>
<dbReference type="Proteomes" id="UP000189670">
    <property type="component" value="Unassembled WGS sequence"/>
</dbReference>
<feature type="region of interest" description="Disordered" evidence="1">
    <location>
        <begin position="206"/>
        <end position="230"/>
    </location>
</feature>
<feature type="compositionally biased region" description="Polar residues" evidence="1">
    <location>
        <begin position="207"/>
        <end position="219"/>
    </location>
</feature>
<comment type="caution">
    <text evidence="3">The sequence shown here is derived from an EMBL/GenBank/DDBJ whole genome shotgun (WGS) entry which is preliminary data.</text>
</comment>
<sequence>MNVENYPPSIQSIDDVITKMLTPKVTTINVIDSIGDSLTLTVSSNDEAILLNDDDHIKIANAGTTYHFTVENSPEIIPLTVLPSNMTGTAQINVTVTDATGLTDTTSFALIVDGQPESYQFTGRIPSTGQTKCYDNEKEIPCPGPGEDFYGQDGNYNINPQSFTKLDALGNDLPDSATEWVMVRDNNSGLIWEVKTDDGSIHDKDNTYTWYDSNPETNGGNEGSDGNGTDTEDFINALNDSRYGGYNDWRLPSMYELARIVFMVKDLLLLIHFIFQIQCLFFIDHLHPMLSIVTERGVYILTPGYMELSIRVRHIIFLPEPFAEN</sequence>
<evidence type="ECO:0000256" key="1">
    <source>
        <dbReference type="SAM" id="MobiDB-lite"/>
    </source>
</evidence>